<name>A0A166SUM5_9CLOT</name>
<dbReference type="EMBL" id="LROR01000061">
    <property type="protein sequence ID" value="OBR92164.1"/>
    <property type="molecule type" value="Genomic_DNA"/>
</dbReference>
<evidence type="ECO:0000313" key="7">
    <source>
        <dbReference type="Proteomes" id="UP000077384"/>
    </source>
</evidence>
<dbReference type="InterPro" id="IPR032812">
    <property type="entry name" value="SbsA_Ig"/>
</dbReference>
<dbReference type="InterPro" id="IPR011081">
    <property type="entry name" value="Big_4"/>
</dbReference>
<evidence type="ECO:0000313" key="6">
    <source>
        <dbReference type="EMBL" id="OBR92164.1"/>
    </source>
</evidence>
<keyword evidence="1 2" id="KW-0732">Signal</keyword>
<gene>
    <name evidence="6" type="ORF">CLCOS_31590</name>
    <name evidence="5" type="ORF">WX73_00675</name>
</gene>
<dbReference type="Proteomes" id="UP000093694">
    <property type="component" value="Unassembled WGS sequence"/>
</dbReference>
<feature type="signal peptide" evidence="2">
    <location>
        <begin position="1"/>
        <end position="28"/>
    </location>
</feature>
<dbReference type="AlphaFoldDB" id="A0A166SUM5"/>
<protein>
    <submittedName>
        <fullName evidence="5">Bacterial Ig-like domain (Group 4)</fullName>
    </submittedName>
</protein>
<feature type="chain" id="PRO_5007879758" evidence="2">
    <location>
        <begin position="29"/>
        <end position="506"/>
    </location>
</feature>
<evidence type="ECO:0000259" key="4">
    <source>
        <dbReference type="Pfam" id="PF13205"/>
    </source>
</evidence>
<reference evidence="5 7" key="1">
    <citation type="journal article" date="2015" name="Biotechnol. Bioeng.">
        <title>Genome sequence and phenotypic characterization of Caulobacter segnis.</title>
        <authorList>
            <person name="Patel S."/>
            <person name="Fletcher B."/>
            <person name="Scott D.C."/>
            <person name="Ely B."/>
        </authorList>
    </citation>
    <scope>NUCLEOTIDE SEQUENCE [LARGE SCALE GENOMIC DNA]</scope>
    <source>
        <strain evidence="5 7">PS02</strain>
    </source>
</reference>
<dbReference type="Pfam" id="PF07532">
    <property type="entry name" value="Big_4"/>
    <property type="match status" value="1"/>
</dbReference>
<comment type="caution">
    <text evidence="5">The sequence shown here is derived from an EMBL/GenBank/DDBJ whole genome shotgun (WGS) entry which is preliminary data.</text>
</comment>
<dbReference type="EMBL" id="LITQ01000017">
    <property type="protein sequence ID" value="OAA92791.1"/>
    <property type="molecule type" value="Genomic_DNA"/>
</dbReference>
<feature type="domain" description="Bacterial Ig-like" evidence="3">
    <location>
        <begin position="191"/>
        <end position="248"/>
    </location>
</feature>
<sequence length="506" mass="56533">MIKNLKNLLMFASIVVMYQLNPCNIVLASDVSTNTTKPQTQVVSTQDNSKSQTLQDTSKILASQEESKYISESNSSSSVSESSGNLLPANADNVDNVPVDKNWIIHFNQPIDLSSAKENVKIINKKTNAEVPINISLSNYDSYMTVSTVSAYDPESYYILKIDNNLMGRYNKVLKTALTMNFKTGAKIENIDDISVSINQGDSYKLPDEVTAVMSDGGKVQVGVEWNEKVNTLASPGKYVYQGQVKGYSKEVDLSLTINPSTKDVDSIASTSMWIWELQNQVDAYGGIDNLIAKLKSMGINNVCIKYNEGSSPSGGGTNFRDDFLKYVGYFKEAGFKVGTWGYNHFDDVQGEGNLIIEALNNSDYYVFDAEDAVENKAEQTEEICELIRSQCPNAIIGYTSFPIASYHQNIAYSVFNKYCDFSAPQCYWGEMQWSVNRCLDQMATDYKAYGLDKPIYPIIQTYSINYEDYTAYSKYGYKATGLWSLDDIGQTFVQYINDMGSKFNN</sequence>
<dbReference type="InterPro" id="IPR017853">
    <property type="entry name" value="GH"/>
</dbReference>
<evidence type="ECO:0000256" key="2">
    <source>
        <dbReference type="SAM" id="SignalP"/>
    </source>
</evidence>
<organism evidence="5 7">
    <name type="scientific">Clostridium coskatii</name>
    <dbReference type="NCBI Taxonomy" id="1705578"/>
    <lineage>
        <taxon>Bacteria</taxon>
        <taxon>Bacillati</taxon>
        <taxon>Bacillota</taxon>
        <taxon>Clostridia</taxon>
        <taxon>Eubacteriales</taxon>
        <taxon>Clostridiaceae</taxon>
        <taxon>Clostridium</taxon>
    </lineage>
</organism>
<evidence type="ECO:0000256" key="1">
    <source>
        <dbReference type="ARBA" id="ARBA00022729"/>
    </source>
</evidence>
<feature type="domain" description="SbsA Ig-like" evidence="4">
    <location>
        <begin position="91"/>
        <end position="184"/>
    </location>
</feature>
<keyword evidence="8" id="KW-1185">Reference proteome</keyword>
<dbReference type="Pfam" id="PF13205">
    <property type="entry name" value="Big_5"/>
    <property type="match status" value="1"/>
</dbReference>
<dbReference type="RefSeq" id="WP_063601400.1">
    <property type="nucleotide sequence ID" value="NZ_LITQ01000017.1"/>
</dbReference>
<proteinExistence type="predicted"/>
<reference evidence="6 8" key="2">
    <citation type="journal article" date="2016" name="Front. Microbiol.">
        <title>Industrial Acetogenic Biocatalysts: A Comparative Metabolic and Genomic Analysis.</title>
        <authorList>
            <person name="Bengelsdorf F."/>
            <person name="Poehlein A."/>
            <person name="Sonja S."/>
            <person name="Erz C."/>
            <person name="Hummel T."/>
            <person name="Hoffmeister S."/>
            <person name="Daniel R."/>
            <person name="Durre P."/>
        </authorList>
    </citation>
    <scope>NUCLEOTIDE SEQUENCE [LARGE SCALE GENOMIC DNA]</scope>
    <source>
        <strain evidence="6 8">PTA-10522</strain>
    </source>
</reference>
<evidence type="ECO:0000259" key="3">
    <source>
        <dbReference type="Pfam" id="PF07532"/>
    </source>
</evidence>
<accession>A0A166SUM5</accession>
<dbReference type="SUPFAM" id="SSF51445">
    <property type="entry name" value="(Trans)glycosidases"/>
    <property type="match status" value="1"/>
</dbReference>
<evidence type="ECO:0000313" key="5">
    <source>
        <dbReference type="EMBL" id="OAA92791.1"/>
    </source>
</evidence>
<dbReference type="PATRIC" id="fig|1705578.3.peg.1060"/>
<dbReference type="Proteomes" id="UP000077384">
    <property type="component" value="Unassembled WGS sequence"/>
</dbReference>
<evidence type="ECO:0000313" key="8">
    <source>
        <dbReference type="Proteomes" id="UP000093694"/>
    </source>
</evidence>